<evidence type="ECO:0000256" key="8">
    <source>
        <dbReference type="ARBA" id="ARBA00022728"/>
    </source>
</evidence>
<dbReference type="WBParaSite" id="PSU_v2.g6615.t1">
    <property type="protein sequence ID" value="PSU_v2.g6615.t1"/>
    <property type="gene ID" value="PSU_v2.g6615"/>
</dbReference>
<dbReference type="Pfam" id="PF08606">
    <property type="entry name" value="Prp19"/>
    <property type="match status" value="1"/>
</dbReference>
<dbReference type="Gene3D" id="2.130.10.10">
    <property type="entry name" value="YVTN repeat-like/Quinoprotein amine dehydrogenase"/>
    <property type="match status" value="1"/>
</dbReference>
<dbReference type="SUPFAM" id="SSF50978">
    <property type="entry name" value="WD40 repeat-like"/>
    <property type="match status" value="1"/>
</dbReference>
<evidence type="ECO:0000256" key="2">
    <source>
        <dbReference type="ARBA" id="ARBA00004123"/>
    </source>
</evidence>
<evidence type="ECO:0000256" key="13">
    <source>
        <dbReference type="ARBA" id="ARBA00023242"/>
    </source>
</evidence>
<dbReference type="EC" id="2.3.2.27" evidence="4 15"/>
<comment type="subcellular location">
    <subcellularLocation>
        <location evidence="2 15">Nucleus</location>
    </subcellularLocation>
</comment>
<evidence type="ECO:0000256" key="3">
    <source>
        <dbReference type="ARBA" id="ARBA00006388"/>
    </source>
</evidence>
<evidence type="ECO:0000256" key="11">
    <source>
        <dbReference type="ARBA" id="ARBA00023187"/>
    </source>
</evidence>
<evidence type="ECO:0000256" key="7">
    <source>
        <dbReference type="ARBA" id="ARBA00022664"/>
    </source>
</evidence>
<feature type="region of interest" description="Disordered" evidence="17">
    <location>
        <begin position="184"/>
        <end position="203"/>
    </location>
</feature>
<dbReference type="PROSITE" id="PS50082">
    <property type="entry name" value="WD_REPEATS_2"/>
    <property type="match status" value="2"/>
</dbReference>
<dbReference type="Gene3D" id="3.30.40.10">
    <property type="entry name" value="Zinc/RING finger domain, C3HC4 (zinc finger)"/>
    <property type="match status" value="1"/>
</dbReference>
<evidence type="ECO:0000256" key="9">
    <source>
        <dbReference type="ARBA" id="ARBA00022737"/>
    </source>
</evidence>
<keyword evidence="19" id="KW-1185">Reference proteome</keyword>
<evidence type="ECO:0000256" key="12">
    <source>
        <dbReference type="ARBA" id="ARBA00023204"/>
    </source>
</evidence>
<evidence type="ECO:0000256" key="14">
    <source>
        <dbReference type="PROSITE-ProRule" id="PRU00221"/>
    </source>
</evidence>
<evidence type="ECO:0000313" key="20">
    <source>
        <dbReference type="WBParaSite" id="PSU_v2.g6615.t1"/>
    </source>
</evidence>
<dbReference type="PANTHER" id="PTHR43995">
    <property type="entry name" value="PRE-MRNA-PROCESSING FACTOR 19"/>
    <property type="match status" value="1"/>
</dbReference>
<dbReference type="InterPro" id="IPR013915">
    <property type="entry name" value="Prp19_cc"/>
</dbReference>
<sequence>MKISNKFTHFRTAANMSQIICSISGQPTDNPVASPKSGAVFDRALITKYLEEYGRDPTNEAELRVDELIPLLLNNHISETLRPNTTSIPALLKSLQNEWEVNMIYTYRIRRELQRARQELSHSLYRNDAALRTIARLNQQLASARAALAGLERADPSMNMDATMAGDEELSLDTELIDAIEQKTSELTTKRRQRGKEAPEEDAKVDEMKKMDLKMENKNLHDSTPAGITCLDMNGIFTATGGADKKVVLYNVDSDTVESTFVGHRKKISSVLLLPDAEIVISGSHDSHIRTWRKGNENALNTFKQHHGVVTDLDLHPLGTHFLSVSGDGIWSFSDIVKGKTLVKKDMYNFLPAPETDNAYAFGSGQIHPDGSLLGMGTACGIIYMWDIREQSVAAEFPGHGSQVMSLSFSENGYHLAAGTANGVLKMWDLRKLSAFKTLELTNQEIRSVKFDNFGTYLAAAAGTTAKIFHLKSWNELASFEHEDIVTGVQFGNHARSFVTSAMDRKLRYFTIPAS</sequence>
<comment type="function">
    <text evidence="15">Ubiquitin-protein ligase which is mainly involved pre-mRNA splicing and DNA repair. Required for pre-mRNA splicing as component of the spliceosome.</text>
</comment>
<accession>A0A914Z3L5</accession>
<evidence type="ECO:0000256" key="10">
    <source>
        <dbReference type="ARBA" id="ARBA00022763"/>
    </source>
</evidence>
<dbReference type="GO" id="GO:0000398">
    <property type="term" value="P:mRNA splicing, via spliceosome"/>
    <property type="evidence" value="ECO:0007669"/>
    <property type="project" value="InterPro"/>
</dbReference>
<evidence type="ECO:0000256" key="16">
    <source>
        <dbReference type="SAM" id="Coils"/>
    </source>
</evidence>
<dbReference type="GO" id="GO:0005737">
    <property type="term" value="C:cytoplasm"/>
    <property type="evidence" value="ECO:0007669"/>
    <property type="project" value="TreeGrafter"/>
</dbReference>
<comment type="subunit">
    <text evidence="15">Homotetramer.</text>
</comment>
<evidence type="ECO:0000256" key="4">
    <source>
        <dbReference type="ARBA" id="ARBA00012483"/>
    </source>
</evidence>
<keyword evidence="10 15" id="KW-0227">DNA damage</keyword>
<comment type="catalytic activity">
    <reaction evidence="1 15">
        <text>S-ubiquitinyl-[E2 ubiquitin-conjugating enzyme]-L-cysteine + [acceptor protein]-L-lysine = [E2 ubiquitin-conjugating enzyme]-L-cysteine + N(6)-ubiquitinyl-[acceptor protein]-L-lysine.</text>
        <dbReference type="EC" id="2.3.2.27"/>
    </reaction>
</comment>
<dbReference type="InterPro" id="IPR015943">
    <property type="entry name" value="WD40/YVTN_repeat-like_dom_sf"/>
</dbReference>
<keyword evidence="12 15" id="KW-0234">DNA repair</keyword>
<dbReference type="InterPro" id="IPR036322">
    <property type="entry name" value="WD40_repeat_dom_sf"/>
</dbReference>
<keyword evidence="8 15" id="KW-0747">Spliceosome</keyword>
<dbReference type="CDD" id="cd00200">
    <property type="entry name" value="WD40"/>
    <property type="match status" value="1"/>
</dbReference>
<dbReference type="InterPro" id="IPR013083">
    <property type="entry name" value="Znf_RING/FYVE/PHD"/>
</dbReference>
<feature type="coiled-coil region" evidence="16">
    <location>
        <begin position="127"/>
        <end position="154"/>
    </location>
</feature>
<feature type="domain" description="U-box" evidence="18">
    <location>
        <begin position="18"/>
        <end position="80"/>
    </location>
</feature>
<reference evidence="20" key="1">
    <citation type="submission" date="2022-11" db="UniProtKB">
        <authorList>
            <consortium name="WormBaseParasite"/>
        </authorList>
    </citation>
    <scope>IDENTIFICATION</scope>
</reference>
<dbReference type="PROSITE" id="PS00678">
    <property type="entry name" value="WD_REPEATS_1"/>
    <property type="match status" value="1"/>
</dbReference>
<keyword evidence="7 15" id="KW-0507">mRNA processing</keyword>
<feature type="repeat" description="WD" evidence="14">
    <location>
        <begin position="261"/>
        <end position="302"/>
    </location>
</feature>
<evidence type="ECO:0000313" key="19">
    <source>
        <dbReference type="Proteomes" id="UP000887577"/>
    </source>
</evidence>
<keyword evidence="9" id="KW-0677">Repeat</keyword>
<comment type="pathway">
    <text evidence="15">Protein modification; protein ubiquitination.</text>
</comment>
<dbReference type="GO" id="GO:0000974">
    <property type="term" value="C:Prp19 complex"/>
    <property type="evidence" value="ECO:0007669"/>
    <property type="project" value="UniProtKB-UniRule"/>
</dbReference>
<organism evidence="19 20">
    <name type="scientific">Panagrolaimus superbus</name>
    <dbReference type="NCBI Taxonomy" id="310955"/>
    <lineage>
        <taxon>Eukaryota</taxon>
        <taxon>Metazoa</taxon>
        <taxon>Ecdysozoa</taxon>
        <taxon>Nematoda</taxon>
        <taxon>Chromadorea</taxon>
        <taxon>Rhabditida</taxon>
        <taxon>Tylenchina</taxon>
        <taxon>Panagrolaimomorpha</taxon>
        <taxon>Panagrolaimoidea</taxon>
        <taxon>Panagrolaimidae</taxon>
        <taxon>Panagrolaimus</taxon>
    </lineage>
</organism>
<evidence type="ECO:0000256" key="6">
    <source>
        <dbReference type="ARBA" id="ARBA00022574"/>
    </source>
</evidence>
<keyword evidence="16" id="KW-0175">Coiled coil</keyword>
<proteinExistence type="inferred from homology"/>
<name>A0A914Z3L5_9BILA</name>
<dbReference type="SUPFAM" id="SSF57850">
    <property type="entry name" value="RING/U-box"/>
    <property type="match status" value="1"/>
</dbReference>
<evidence type="ECO:0000259" key="18">
    <source>
        <dbReference type="SMART" id="SM00504"/>
    </source>
</evidence>
<feature type="repeat" description="WD" evidence="14">
    <location>
        <begin position="397"/>
        <end position="438"/>
    </location>
</feature>
<dbReference type="InterPro" id="IPR038959">
    <property type="entry name" value="Prp19"/>
</dbReference>
<dbReference type="GO" id="GO:0071006">
    <property type="term" value="C:U2-type catalytic step 1 spliceosome"/>
    <property type="evidence" value="ECO:0007669"/>
    <property type="project" value="TreeGrafter"/>
</dbReference>
<dbReference type="Pfam" id="PF00400">
    <property type="entry name" value="WD40"/>
    <property type="match status" value="3"/>
</dbReference>
<dbReference type="InterPro" id="IPR019775">
    <property type="entry name" value="WD40_repeat_CS"/>
</dbReference>
<protein>
    <recommendedName>
        <fullName evidence="5 15">Pre-mRNA-processing factor 19</fullName>
        <ecNumber evidence="4 15">2.3.2.27</ecNumber>
    </recommendedName>
</protein>
<dbReference type="PROSITE" id="PS50294">
    <property type="entry name" value="WD_REPEATS_REGION"/>
    <property type="match status" value="2"/>
</dbReference>
<dbReference type="SMART" id="SM00320">
    <property type="entry name" value="WD40"/>
    <property type="match status" value="6"/>
</dbReference>
<comment type="similarity">
    <text evidence="3 15">Belongs to the WD repeat PRP19 family.</text>
</comment>
<evidence type="ECO:0000256" key="1">
    <source>
        <dbReference type="ARBA" id="ARBA00000900"/>
    </source>
</evidence>
<dbReference type="FunFam" id="3.30.40.10:FF:000027">
    <property type="entry name" value="Pre-mRNA-processing factor 19, putative"/>
    <property type="match status" value="1"/>
</dbReference>
<evidence type="ECO:0000256" key="17">
    <source>
        <dbReference type="SAM" id="MobiDB-lite"/>
    </source>
</evidence>
<dbReference type="PANTHER" id="PTHR43995:SF1">
    <property type="entry name" value="PRE-MRNA-PROCESSING FACTOR 19"/>
    <property type="match status" value="1"/>
</dbReference>
<dbReference type="SMART" id="SM00504">
    <property type="entry name" value="Ubox"/>
    <property type="match status" value="1"/>
</dbReference>
<dbReference type="Proteomes" id="UP000887577">
    <property type="component" value="Unplaced"/>
</dbReference>
<keyword evidence="6 14" id="KW-0853">WD repeat</keyword>
<keyword evidence="15" id="KW-0808">Transferase</keyword>
<keyword evidence="11 15" id="KW-0508">mRNA splicing</keyword>
<dbReference type="GO" id="GO:0061630">
    <property type="term" value="F:ubiquitin protein ligase activity"/>
    <property type="evidence" value="ECO:0007669"/>
    <property type="project" value="UniProtKB-UniRule"/>
</dbReference>
<dbReference type="AlphaFoldDB" id="A0A914Z3L5"/>
<dbReference type="GO" id="GO:0070534">
    <property type="term" value="P:protein K63-linked ubiquitination"/>
    <property type="evidence" value="ECO:0007669"/>
    <property type="project" value="UniProtKB-UniRule"/>
</dbReference>
<evidence type="ECO:0000256" key="5">
    <source>
        <dbReference type="ARBA" id="ARBA00015618"/>
    </source>
</evidence>
<keyword evidence="15" id="KW-0833">Ubl conjugation pathway</keyword>
<dbReference type="InterPro" id="IPR001680">
    <property type="entry name" value="WD40_rpt"/>
</dbReference>
<keyword evidence="13 15" id="KW-0539">Nucleus</keyword>
<evidence type="ECO:0000256" key="15">
    <source>
        <dbReference type="RuleBase" id="RU367101"/>
    </source>
</evidence>
<dbReference type="InterPro" id="IPR003613">
    <property type="entry name" value="Ubox_domain"/>
</dbReference>
<dbReference type="GO" id="GO:0006281">
    <property type="term" value="P:DNA repair"/>
    <property type="evidence" value="ECO:0007669"/>
    <property type="project" value="UniProtKB-KW"/>
</dbReference>